<sequence>MLDIKSRNFYLNYMSNGNGGMGAGNSWLHQFSCSYIAKTHTKNLHTQWCLWRKLVASYD</sequence>
<evidence type="ECO:0000313" key="2">
    <source>
        <dbReference type="Proteomes" id="UP001164929"/>
    </source>
</evidence>
<organism evidence="1 2">
    <name type="scientific">Populus alba x Populus x berolinensis</name>
    <dbReference type="NCBI Taxonomy" id="444605"/>
    <lineage>
        <taxon>Eukaryota</taxon>
        <taxon>Viridiplantae</taxon>
        <taxon>Streptophyta</taxon>
        <taxon>Embryophyta</taxon>
        <taxon>Tracheophyta</taxon>
        <taxon>Spermatophyta</taxon>
        <taxon>Magnoliopsida</taxon>
        <taxon>eudicotyledons</taxon>
        <taxon>Gunneridae</taxon>
        <taxon>Pentapetalae</taxon>
        <taxon>rosids</taxon>
        <taxon>fabids</taxon>
        <taxon>Malpighiales</taxon>
        <taxon>Salicaceae</taxon>
        <taxon>Saliceae</taxon>
        <taxon>Populus</taxon>
    </lineage>
</organism>
<gene>
    <name evidence="1" type="ORF">NC653_016767</name>
</gene>
<proteinExistence type="predicted"/>
<comment type="caution">
    <text evidence="1">The sequence shown here is derived from an EMBL/GenBank/DDBJ whole genome shotgun (WGS) entry which is preliminary data.</text>
</comment>
<dbReference type="Proteomes" id="UP001164929">
    <property type="component" value="Chromosome 6"/>
</dbReference>
<reference evidence="1" key="1">
    <citation type="journal article" date="2023" name="Mol. Ecol. Resour.">
        <title>Chromosome-level genome assembly of a triploid poplar Populus alba 'Berolinensis'.</title>
        <authorList>
            <person name="Chen S."/>
            <person name="Yu Y."/>
            <person name="Wang X."/>
            <person name="Wang S."/>
            <person name="Zhang T."/>
            <person name="Zhou Y."/>
            <person name="He R."/>
            <person name="Meng N."/>
            <person name="Wang Y."/>
            <person name="Liu W."/>
            <person name="Liu Z."/>
            <person name="Liu J."/>
            <person name="Guo Q."/>
            <person name="Huang H."/>
            <person name="Sederoff R.R."/>
            <person name="Wang G."/>
            <person name="Qu G."/>
            <person name="Chen S."/>
        </authorList>
    </citation>
    <scope>NUCLEOTIDE SEQUENCE</scope>
    <source>
        <strain evidence="1">SC-2020</strain>
    </source>
</reference>
<name>A0AAD6QNL6_9ROSI</name>
<keyword evidence="2" id="KW-1185">Reference proteome</keyword>
<protein>
    <submittedName>
        <fullName evidence="1">Uncharacterized protein</fullName>
    </submittedName>
</protein>
<evidence type="ECO:0000313" key="1">
    <source>
        <dbReference type="EMBL" id="KAJ6993731.1"/>
    </source>
</evidence>
<accession>A0AAD6QNL6</accession>
<dbReference type="AlphaFoldDB" id="A0AAD6QNL6"/>
<dbReference type="EMBL" id="JAQIZT010000006">
    <property type="protein sequence ID" value="KAJ6993731.1"/>
    <property type="molecule type" value="Genomic_DNA"/>
</dbReference>